<dbReference type="Gene3D" id="1.25.40.10">
    <property type="entry name" value="Tetratricopeptide repeat domain"/>
    <property type="match status" value="1"/>
</dbReference>
<evidence type="ECO:0000313" key="2">
    <source>
        <dbReference type="EMBL" id="PMD12249.1"/>
    </source>
</evidence>
<gene>
    <name evidence="2" type="ORF">NA56DRAFT_500876</name>
</gene>
<dbReference type="OrthoDB" id="3491169at2759"/>
<sequence>MSFFPSPQLEELRARLSQVADAIFDRSARLHGSPFGRPGATTGADSRLLSLCGGPGRADWVLQHLGQHWSSLNEETQRTFRDDWDSGLSSMLRELTTPCATCPAGVAECNKCRYMVPSISEKLERLAEEIVGKLEIERARIVEEEDKKEAAKAEAAKDEAKPENITEPEKPPPDPELKADLEKLSGDLEGATKSNQELKEQLEKATGDLADLTTQLEKATGDLAALTTEKEELAKEIEGVKAERTSAREALGEALHQLDKATTHIERLAKDLESSKRWKTAAEVYHELRKMRDDKLNRKDGGALSDDEKSKVKKEAVLFKYKQVSALMNFGTYPDPDLLAIGEELWEDIGAKGWMGQEGKLMFEPTSKELRKIHEDYCSILRGNKRYDDAERECMFVWYLSSWWSDKDPKDDWRYDTAYRIAGIMNEKKNYEEAVVWHKKVVQWALDVSPRRMKRAARSGIKLISLLESLKRENCLVEILTPIWAAKEPDDNEIDILTCGYELGSRLLSNRPERAAPVLKGVWEGMKATKNKNTMEVAELLAKAYGSLEKDEELEQLYPWIVDNLTDDKKLERNKYRYALGYVQFTREKEEAEGTLRKAWHELEQDPRYGRDHRDTLQSGLLLGQVLVKKGALPEALAFLRAAWEGGHKYSNTTLLVRAGEFYSDALTMTGNPQDLDVAERVLDEVWRIATRMSSNNFVRDKNSVLWPALLSAGDCYGRLLLDRQKGSEAEKLLTKVIKLKKDLGHDDLDETQALLEEAKRLQLPPPEVVSNGLKELGIPSLGVLTPERPRSRAASRRRQPRKRPGFLSDVAWWMMTT</sequence>
<reference evidence="2 3" key="1">
    <citation type="submission" date="2016-05" db="EMBL/GenBank/DDBJ databases">
        <title>A degradative enzymes factory behind the ericoid mycorrhizal symbiosis.</title>
        <authorList>
            <consortium name="DOE Joint Genome Institute"/>
            <person name="Martino E."/>
            <person name="Morin E."/>
            <person name="Grelet G."/>
            <person name="Kuo A."/>
            <person name="Kohler A."/>
            <person name="Daghino S."/>
            <person name="Barry K."/>
            <person name="Choi C."/>
            <person name="Cichocki N."/>
            <person name="Clum A."/>
            <person name="Copeland A."/>
            <person name="Hainaut M."/>
            <person name="Haridas S."/>
            <person name="Labutti K."/>
            <person name="Lindquist E."/>
            <person name="Lipzen A."/>
            <person name="Khouja H.-R."/>
            <person name="Murat C."/>
            <person name="Ohm R."/>
            <person name="Olson A."/>
            <person name="Spatafora J."/>
            <person name="Veneault-Fourrey C."/>
            <person name="Henrissat B."/>
            <person name="Grigoriev I."/>
            <person name="Martin F."/>
            <person name="Perotto S."/>
        </authorList>
    </citation>
    <scope>NUCLEOTIDE SEQUENCE [LARGE SCALE GENOMIC DNA]</scope>
    <source>
        <strain evidence="2 3">UAMH 7357</strain>
    </source>
</reference>
<dbReference type="Gene3D" id="1.10.287.1490">
    <property type="match status" value="1"/>
</dbReference>
<dbReference type="AlphaFoldDB" id="A0A2J6PE34"/>
<evidence type="ECO:0000313" key="3">
    <source>
        <dbReference type="Proteomes" id="UP000235672"/>
    </source>
</evidence>
<keyword evidence="3" id="KW-1185">Reference proteome</keyword>
<dbReference type="EMBL" id="KZ613557">
    <property type="protein sequence ID" value="PMD12249.1"/>
    <property type="molecule type" value="Genomic_DNA"/>
</dbReference>
<name>A0A2J6PE34_9HELO</name>
<accession>A0A2J6PE34</accession>
<proteinExistence type="predicted"/>
<protein>
    <recommendedName>
        <fullName evidence="4">TPR-like protein</fullName>
    </recommendedName>
</protein>
<evidence type="ECO:0000256" key="1">
    <source>
        <dbReference type="SAM" id="MobiDB-lite"/>
    </source>
</evidence>
<evidence type="ECO:0008006" key="4">
    <source>
        <dbReference type="Google" id="ProtNLM"/>
    </source>
</evidence>
<organism evidence="2 3">
    <name type="scientific">Hyaloscypha hepaticicola</name>
    <dbReference type="NCBI Taxonomy" id="2082293"/>
    <lineage>
        <taxon>Eukaryota</taxon>
        <taxon>Fungi</taxon>
        <taxon>Dikarya</taxon>
        <taxon>Ascomycota</taxon>
        <taxon>Pezizomycotina</taxon>
        <taxon>Leotiomycetes</taxon>
        <taxon>Helotiales</taxon>
        <taxon>Hyaloscyphaceae</taxon>
        <taxon>Hyaloscypha</taxon>
    </lineage>
</organism>
<feature type="region of interest" description="Disordered" evidence="1">
    <location>
        <begin position="145"/>
        <end position="179"/>
    </location>
</feature>
<dbReference type="InterPro" id="IPR011990">
    <property type="entry name" value="TPR-like_helical_dom_sf"/>
</dbReference>
<dbReference type="Proteomes" id="UP000235672">
    <property type="component" value="Unassembled WGS sequence"/>
</dbReference>